<dbReference type="AlphaFoldDB" id="A0A0G1DT09"/>
<dbReference type="InterPro" id="IPR006439">
    <property type="entry name" value="HAD-SF_hydro_IA"/>
</dbReference>
<gene>
    <name evidence="1" type="ORF">UV76_C0003G0022</name>
</gene>
<dbReference type="GO" id="GO:0016787">
    <property type="term" value="F:hydrolase activity"/>
    <property type="evidence" value="ECO:0007669"/>
    <property type="project" value="UniProtKB-KW"/>
</dbReference>
<dbReference type="InterPro" id="IPR023198">
    <property type="entry name" value="PGP-like_dom2"/>
</dbReference>
<sequence length="201" mass="23328">MNTKITTFIFDCFGVICSEVIWNWYREERMKRGFIDEGLKSVLKEFDLGKLSKPGLVGYFLKYEGINSSKEKLQEKIDSYFTIDYTIVKTIQKLKNKGFKTALLSNGNADFFKRKIYTTYPNFKNLFDEIIISSEVKMVKPDKEIYLYTLKKVNSKPEETLFIDDNKENIEVIAPLGIKGFVYTDSSSFSGYIKKLGIDLK</sequence>
<dbReference type="NCBIfam" id="TIGR01549">
    <property type="entry name" value="HAD-SF-IA-v1"/>
    <property type="match status" value="1"/>
</dbReference>
<protein>
    <submittedName>
        <fullName evidence="1">HAD-superfamily hydrolase, subfamily IA, variant 3</fullName>
    </submittedName>
</protein>
<evidence type="ECO:0000313" key="2">
    <source>
        <dbReference type="Proteomes" id="UP000034646"/>
    </source>
</evidence>
<dbReference type="SFLD" id="SFLDG01129">
    <property type="entry name" value="C1.5:_HAD__Beta-PGM__Phosphata"/>
    <property type="match status" value="1"/>
</dbReference>
<dbReference type="EMBL" id="LCFS01000003">
    <property type="protein sequence ID" value="KKT01046.1"/>
    <property type="molecule type" value="Genomic_DNA"/>
</dbReference>
<keyword evidence="1" id="KW-0378">Hydrolase</keyword>
<organism evidence="1 2">
    <name type="scientific">Candidatus Nomurabacteria bacterium GW2011_GWA2_43_15</name>
    <dbReference type="NCBI Taxonomy" id="1618738"/>
    <lineage>
        <taxon>Bacteria</taxon>
        <taxon>Candidatus Nomuraibacteriota</taxon>
    </lineage>
</organism>
<dbReference type="NCBIfam" id="TIGR01509">
    <property type="entry name" value="HAD-SF-IA-v3"/>
    <property type="match status" value="1"/>
</dbReference>
<proteinExistence type="predicted"/>
<dbReference type="CDD" id="cd02603">
    <property type="entry name" value="HAD_sEH-N_like"/>
    <property type="match status" value="1"/>
</dbReference>
<evidence type="ECO:0000313" key="1">
    <source>
        <dbReference type="EMBL" id="KKT01046.1"/>
    </source>
</evidence>
<dbReference type="SFLD" id="SFLDS00003">
    <property type="entry name" value="Haloacid_Dehalogenase"/>
    <property type="match status" value="1"/>
</dbReference>
<accession>A0A0G1DT09</accession>
<dbReference type="Proteomes" id="UP000034646">
    <property type="component" value="Unassembled WGS sequence"/>
</dbReference>
<dbReference type="PANTHER" id="PTHR43611">
    <property type="entry name" value="ALPHA-D-GLUCOSE 1-PHOSPHATE PHOSPHATASE"/>
    <property type="match status" value="1"/>
</dbReference>
<dbReference type="SUPFAM" id="SSF56784">
    <property type="entry name" value="HAD-like"/>
    <property type="match status" value="1"/>
</dbReference>
<name>A0A0G1DT09_9BACT</name>
<dbReference type="InterPro" id="IPR023214">
    <property type="entry name" value="HAD_sf"/>
</dbReference>
<dbReference type="Gene3D" id="1.10.150.240">
    <property type="entry name" value="Putative phosphatase, domain 2"/>
    <property type="match status" value="1"/>
</dbReference>
<dbReference type="STRING" id="1618738.UV76_C0003G0022"/>
<dbReference type="Gene3D" id="3.40.50.1000">
    <property type="entry name" value="HAD superfamily/HAD-like"/>
    <property type="match status" value="1"/>
</dbReference>
<dbReference type="PANTHER" id="PTHR43611:SF3">
    <property type="entry name" value="FLAVIN MONONUCLEOTIDE HYDROLASE 1, CHLOROPLATIC"/>
    <property type="match status" value="1"/>
</dbReference>
<dbReference type="InterPro" id="IPR036412">
    <property type="entry name" value="HAD-like_sf"/>
</dbReference>
<dbReference type="Pfam" id="PF00702">
    <property type="entry name" value="Hydrolase"/>
    <property type="match status" value="1"/>
</dbReference>
<comment type="caution">
    <text evidence="1">The sequence shown here is derived from an EMBL/GenBank/DDBJ whole genome shotgun (WGS) entry which is preliminary data.</text>
</comment>
<reference evidence="1 2" key="1">
    <citation type="journal article" date="2015" name="Nature">
        <title>rRNA introns, odd ribosomes, and small enigmatic genomes across a large radiation of phyla.</title>
        <authorList>
            <person name="Brown C.T."/>
            <person name="Hug L.A."/>
            <person name="Thomas B.C."/>
            <person name="Sharon I."/>
            <person name="Castelle C.J."/>
            <person name="Singh A."/>
            <person name="Wilkins M.J."/>
            <person name="Williams K.H."/>
            <person name="Banfield J.F."/>
        </authorList>
    </citation>
    <scope>NUCLEOTIDE SEQUENCE [LARGE SCALE GENOMIC DNA]</scope>
</reference>